<dbReference type="EMBL" id="FNCE01000006">
    <property type="protein sequence ID" value="SDG17327.1"/>
    <property type="molecule type" value="Genomic_DNA"/>
</dbReference>
<protein>
    <submittedName>
        <fullName evidence="1">Uncharacterized protein</fullName>
    </submittedName>
</protein>
<proteinExistence type="predicted"/>
<dbReference type="InterPro" id="IPR036388">
    <property type="entry name" value="WH-like_DNA-bd_sf"/>
</dbReference>
<dbReference type="STRING" id="1082479.SAMN05216241_106100"/>
<keyword evidence="2" id="KW-1185">Reference proteome</keyword>
<gene>
    <name evidence="1" type="ORF">SAMN05216241_106100</name>
</gene>
<dbReference type="Proteomes" id="UP000199415">
    <property type="component" value="Unassembled WGS sequence"/>
</dbReference>
<sequence length="113" mass="12057">MLTEVHRVDLDFWGNLRTAAILRCVAAAQWREGRPAKLSGIAQSLGFGLATVHSHLAHLASDDGGGPLVARVPGGYRLTPHGEAVMRRWAKEVARRMAHFNAGEHPDSGAAAG</sequence>
<name>A0A1G7S2Q7_9PROT</name>
<dbReference type="AlphaFoldDB" id="A0A1G7S2Q7"/>
<accession>A0A1G7S2Q7</accession>
<reference evidence="1 2" key="1">
    <citation type="submission" date="2016-10" db="EMBL/GenBank/DDBJ databases">
        <authorList>
            <person name="de Groot N.N."/>
        </authorList>
    </citation>
    <scope>NUCLEOTIDE SEQUENCE [LARGE SCALE GENOMIC DNA]</scope>
    <source>
        <strain evidence="1 2">DSM 25584</strain>
    </source>
</reference>
<evidence type="ECO:0000313" key="1">
    <source>
        <dbReference type="EMBL" id="SDG17327.1"/>
    </source>
</evidence>
<dbReference type="RefSeq" id="WP_090020111.1">
    <property type="nucleotide sequence ID" value="NZ_FNCE01000006.1"/>
</dbReference>
<organism evidence="1 2">
    <name type="scientific">Limimonas halophila</name>
    <dbReference type="NCBI Taxonomy" id="1082479"/>
    <lineage>
        <taxon>Bacteria</taxon>
        <taxon>Pseudomonadati</taxon>
        <taxon>Pseudomonadota</taxon>
        <taxon>Alphaproteobacteria</taxon>
        <taxon>Rhodospirillales</taxon>
        <taxon>Rhodovibrionaceae</taxon>
        <taxon>Limimonas</taxon>
    </lineage>
</organism>
<dbReference type="InterPro" id="IPR036390">
    <property type="entry name" value="WH_DNA-bd_sf"/>
</dbReference>
<dbReference type="SUPFAM" id="SSF46785">
    <property type="entry name" value="Winged helix' DNA-binding domain"/>
    <property type="match status" value="1"/>
</dbReference>
<evidence type="ECO:0000313" key="2">
    <source>
        <dbReference type="Proteomes" id="UP000199415"/>
    </source>
</evidence>
<dbReference type="Gene3D" id="1.10.10.10">
    <property type="entry name" value="Winged helix-like DNA-binding domain superfamily/Winged helix DNA-binding domain"/>
    <property type="match status" value="1"/>
</dbReference>